<keyword evidence="3" id="KW-1133">Transmembrane helix</keyword>
<dbReference type="InterPro" id="IPR020459">
    <property type="entry name" value="AMP-binding"/>
</dbReference>
<feature type="transmembrane region" description="Helical" evidence="3">
    <location>
        <begin position="1132"/>
        <end position="1152"/>
    </location>
</feature>
<feature type="domain" description="Carrier" evidence="4">
    <location>
        <begin position="530"/>
        <end position="606"/>
    </location>
</feature>
<evidence type="ECO:0000313" key="5">
    <source>
        <dbReference type="EMBL" id="GAB95360.1"/>
    </source>
</evidence>
<dbReference type="InterPro" id="IPR020845">
    <property type="entry name" value="AMP-binding_CS"/>
</dbReference>
<dbReference type="PANTHER" id="PTHR45527">
    <property type="entry name" value="NONRIBOSOMAL PEPTIDE SYNTHETASE"/>
    <property type="match status" value="1"/>
</dbReference>
<dbReference type="PROSITE" id="PS00012">
    <property type="entry name" value="PHOSPHOPANTETHEINE"/>
    <property type="match status" value="1"/>
</dbReference>
<dbReference type="EMBL" id="BAHD01000019">
    <property type="protein sequence ID" value="GAB95360.1"/>
    <property type="molecule type" value="Genomic_DNA"/>
</dbReference>
<dbReference type="InterPro" id="IPR000873">
    <property type="entry name" value="AMP-dep_synth/lig_dom"/>
</dbReference>
<dbReference type="InterPro" id="IPR042099">
    <property type="entry name" value="ANL_N_sf"/>
</dbReference>
<dbReference type="FunFam" id="3.40.50.12780:FF:000012">
    <property type="entry name" value="Non-ribosomal peptide synthetase"/>
    <property type="match status" value="1"/>
</dbReference>
<dbReference type="SUPFAM" id="SSF56801">
    <property type="entry name" value="Acetyl-CoA synthetase-like"/>
    <property type="match status" value="1"/>
</dbReference>
<dbReference type="Pfam" id="PF14602">
    <property type="entry name" value="Hexapep_2"/>
    <property type="match status" value="2"/>
</dbReference>
<dbReference type="InterPro" id="IPR006162">
    <property type="entry name" value="Ppantetheine_attach_site"/>
</dbReference>
<dbReference type="InterPro" id="IPR011004">
    <property type="entry name" value="Trimer_LpxA-like_sf"/>
</dbReference>
<dbReference type="Proteomes" id="UP000008366">
    <property type="component" value="Unassembled WGS sequence"/>
</dbReference>
<dbReference type="RefSeq" id="WP_006591892.1">
    <property type="nucleotide sequence ID" value="NZ_BAHD01000019.1"/>
</dbReference>
<dbReference type="GO" id="GO:0031177">
    <property type="term" value="F:phosphopantetheine binding"/>
    <property type="evidence" value="ECO:0007669"/>
    <property type="project" value="InterPro"/>
</dbReference>
<sequence>MNSVQHLLAGSPATATDELGAPALTLSELFAAQVAATPDQVALACGERRWTYREVDELSARLAERLRAAGATPGTFVALHFERSERPIIAILACLKAGAAYVPIDPSYPGERIEHIVTELTPVARLTESSLIERAGGAYGQTPTILLDDGWERDGTLCPPGQAGTNEGPAPDDLAYVIYTSGTTGRPKGVMAEHAHVSRYVAAFNEACGTGPDDRVYQGFSLSFDGSVEEIWMAFSNGSTLVVPTADAPRFGADLGTYLTELGVTYFSTVPTMLATIDAVPSLRTIVLSGEVCPPELVKRWARDDLALLNVYGPTEATVNTTIARCRPDRPVTIGRPLRGYDLHIVDENLRIVPPGTKGELLVSGPTLARGYLNQPELTAKQFVDDPPIEGVARAYRTGDLVRLGEDGDLEFFGRIDTQVKIRGYRVELAEIESVLREDPQVKEAVVRLVGRDGLQQLAACVTLVDALTDGSLDRDRVLSLLEGRMPAYMIPAYLDVIEVLPRTTSGKVDRNALPTPQHPLVRVDREVVAPRTALEQQVAGVWREVLGVPDVSVTDDFFLDLGGHSLLAARVATALRPLVGRAVAVRDVYESPTLEALAERIEKMPPVDTAADTASGLGSPPRRFTRIAWPRRALTYVLQGLSMYLLAAMTVTPLAIIIVVLRDWYIGVNSPLRAVLLVLAVLLLTWPVNLTIALSAKWLLIGRYKPGDYPLWGFFYWRWWLVNRLQAFSGLNGLTGTPLQGFVFRLMGAKVGRNCTIDTAQCSAWDLLRIGDEVSIGADSQFLCYRIEDGMLRLGTVEIGDRCFVGLHSALGLGVRMEDDARLEDQSLLPDGAVVPAGQGWAGSPAAPASVPLPAIIGGRHRMAPRRTRSGRPRRTARRLWFALVHLVAASLLASVTGLPGLGFLAALVIAAILGGWGGLGVALVLSVPLSVIVSCLVVAAARRLVLWHIEPGRYPVESWIYVRKWLSDGIMAASRAMLLPVYTTLYLPPWLRLMGAKIGPRAELSTVWKFAPELIEVGAESFFADGSIVGGRRVNRGTFQVSRNRIGARSFVGNGAVLPVGSSLGDNSLLGVQSIPPREPATTPDGSDWLGAPSFRLTHRPKVGNFDDSVMFRPTRGLYAQRAFIDALRILIPGYIGLTSFVAWVALMYLSFTRLGMWTTFALAPVISLALSLCAIFVVALLKLVVMRTFRPVIKPLWCRYVWLNEMVNGAFESVVAPALTPFFGTPFVAPLLRLMGCRIGRRAYIATALFSEWDLVRLGDDVALNHGVVVQNHLFEDRVFKSSYLEVGSRVSVGNMTVLLYDSVIEDDVSVGPLSLVMKGETLAAGTRWHGIPIARDDTPVSVSVDRR</sequence>
<dbReference type="InterPro" id="IPR025110">
    <property type="entry name" value="AMP-bd_C"/>
</dbReference>
<reference evidence="5 6" key="1">
    <citation type="submission" date="2012-08" db="EMBL/GenBank/DDBJ databases">
        <title>Whole genome shotgun sequence of Kineosphaera limosa NBRC 100340.</title>
        <authorList>
            <person name="Yoshida I."/>
            <person name="Isaki S."/>
            <person name="Hosoyama A."/>
            <person name="Tsuchikane K."/>
            <person name="Katsumata H."/>
            <person name="Ando Y."/>
            <person name="Ohji S."/>
            <person name="Hamada M."/>
            <person name="Tamura T."/>
            <person name="Yamazoe A."/>
            <person name="Yamazaki S."/>
            <person name="Fujita N."/>
        </authorList>
    </citation>
    <scope>NUCLEOTIDE SEQUENCE [LARGE SCALE GENOMIC DNA]</scope>
    <source>
        <strain evidence="5 6">NBRC 100340</strain>
    </source>
</reference>
<dbReference type="GO" id="GO:0044550">
    <property type="term" value="P:secondary metabolite biosynthetic process"/>
    <property type="evidence" value="ECO:0007669"/>
    <property type="project" value="TreeGrafter"/>
</dbReference>
<dbReference type="NCBIfam" id="TIGR02353">
    <property type="entry name" value="NRPS_term_dom"/>
    <property type="match status" value="1"/>
</dbReference>
<dbReference type="Gene3D" id="3.40.50.1820">
    <property type="entry name" value="alpha/beta hydrolase"/>
    <property type="match status" value="1"/>
</dbReference>
<dbReference type="InterPro" id="IPR020806">
    <property type="entry name" value="PKS_PP-bd"/>
</dbReference>
<dbReference type="Gene3D" id="3.30.300.30">
    <property type="match status" value="1"/>
</dbReference>
<dbReference type="Gene3D" id="3.40.50.12780">
    <property type="entry name" value="N-terminal domain of ligase-like"/>
    <property type="match status" value="1"/>
</dbReference>
<keyword evidence="6" id="KW-1185">Reference proteome</keyword>
<dbReference type="GO" id="GO:0043041">
    <property type="term" value="P:amino acid activation for nonribosomal peptide biosynthetic process"/>
    <property type="evidence" value="ECO:0007669"/>
    <property type="project" value="TreeGrafter"/>
</dbReference>
<dbReference type="InterPro" id="IPR045851">
    <property type="entry name" value="AMP-bd_C_sf"/>
</dbReference>
<gene>
    <name evidence="5" type="ORF">KILIM_019_00120</name>
</gene>
<dbReference type="Pfam" id="PF00550">
    <property type="entry name" value="PP-binding"/>
    <property type="match status" value="1"/>
</dbReference>
<proteinExistence type="predicted"/>
<evidence type="ECO:0000313" key="6">
    <source>
        <dbReference type="Proteomes" id="UP000008366"/>
    </source>
</evidence>
<dbReference type="Pfam" id="PF00501">
    <property type="entry name" value="AMP-binding"/>
    <property type="match status" value="1"/>
</dbReference>
<accession>K6W852</accession>
<dbReference type="InterPro" id="IPR001451">
    <property type="entry name" value="Hexapep"/>
</dbReference>
<dbReference type="InterPro" id="IPR029058">
    <property type="entry name" value="AB_hydrolase_fold"/>
</dbReference>
<dbReference type="PROSITE" id="PS00455">
    <property type="entry name" value="AMP_BINDING"/>
    <property type="match status" value="1"/>
</dbReference>
<dbReference type="FunFam" id="3.40.50.980:FF:000001">
    <property type="entry name" value="Non-ribosomal peptide synthetase"/>
    <property type="match status" value="1"/>
</dbReference>
<comment type="caution">
    <text evidence="5">The sequence shown here is derived from an EMBL/GenBank/DDBJ whole genome shotgun (WGS) entry which is preliminary data.</text>
</comment>
<keyword evidence="3" id="KW-0472">Membrane</keyword>
<organism evidence="5 6">
    <name type="scientific">Kineosphaera limosa NBRC 100340</name>
    <dbReference type="NCBI Taxonomy" id="1184609"/>
    <lineage>
        <taxon>Bacteria</taxon>
        <taxon>Bacillati</taxon>
        <taxon>Actinomycetota</taxon>
        <taxon>Actinomycetes</taxon>
        <taxon>Micrococcales</taxon>
        <taxon>Dermatophilaceae</taxon>
        <taxon>Kineosphaera</taxon>
    </lineage>
</organism>
<dbReference type="eggNOG" id="COG0110">
    <property type="taxonomic scope" value="Bacteria"/>
</dbReference>
<dbReference type="PRINTS" id="PR00154">
    <property type="entry name" value="AMPBINDING"/>
</dbReference>
<dbReference type="eggNOG" id="COG1020">
    <property type="taxonomic scope" value="Bacteria"/>
</dbReference>
<dbReference type="Pfam" id="PF13193">
    <property type="entry name" value="AMP-binding_C"/>
    <property type="match status" value="1"/>
</dbReference>
<feature type="transmembrane region" description="Helical" evidence="3">
    <location>
        <begin position="675"/>
        <end position="697"/>
    </location>
</feature>
<feature type="transmembrane region" description="Helical" evidence="3">
    <location>
        <begin position="881"/>
        <end position="899"/>
    </location>
</feature>
<dbReference type="InterPro" id="IPR010071">
    <property type="entry name" value="AA_adenyl_dom"/>
</dbReference>
<dbReference type="SUPFAM" id="SSF47336">
    <property type="entry name" value="ACP-like"/>
    <property type="match status" value="1"/>
</dbReference>
<evidence type="ECO:0000259" key="4">
    <source>
        <dbReference type="PROSITE" id="PS50075"/>
    </source>
</evidence>
<dbReference type="SMART" id="SM00823">
    <property type="entry name" value="PKS_PP"/>
    <property type="match status" value="1"/>
</dbReference>
<dbReference type="InterPro" id="IPR036736">
    <property type="entry name" value="ACP-like_sf"/>
</dbReference>
<protein>
    <submittedName>
        <fullName evidence="5">Putative non-ribosomal peptide synthetase</fullName>
    </submittedName>
</protein>
<feature type="transmembrane region" description="Helical" evidence="3">
    <location>
        <begin position="642"/>
        <end position="663"/>
    </location>
</feature>
<dbReference type="STRING" id="1184609.KILIM_019_00120"/>
<dbReference type="CDD" id="cd05930">
    <property type="entry name" value="A_NRPS"/>
    <property type="match status" value="1"/>
</dbReference>
<dbReference type="GO" id="GO:0005737">
    <property type="term" value="C:cytoplasm"/>
    <property type="evidence" value="ECO:0007669"/>
    <property type="project" value="TreeGrafter"/>
</dbReference>
<dbReference type="SUPFAM" id="SSF51161">
    <property type="entry name" value="Trimeric LpxA-like enzymes"/>
    <property type="match status" value="3"/>
</dbReference>
<dbReference type="Gene3D" id="2.160.10.10">
    <property type="entry name" value="Hexapeptide repeat proteins"/>
    <property type="match status" value="2"/>
</dbReference>
<dbReference type="InterPro" id="IPR012728">
    <property type="entry name" value="Pls/PosA_C"/>
</dbReference>
<dbReference type="eggNOG" id="COG0663">
    <property type="taxonomic scope" value="Bacteria"/>
</dbReference>
<feature type="transmembrane region" description="Helical" evidence="3">
    <location>
        <begin position="1164"/>
        <end position="1188"/>
    </location>
</feature>
<keyword evidence="3" id="KW-0812">Transmembrane</keyword>
<dbReference type="NCBIfam" id="TIGR01733">
    <property type="entry name" value="AA-adenyl-dom"/>
    <property type="match status" value="1"/>
</dbReference>
<name>K6W852_9MICO</name>
<dbReference type="PANTHER" id="PTHR45527:SF1">
    <property type="entry name" value="FATTY ACID SYNTHASE"/>
    <property type="match status" value="1"/>
</dbReference>
<keyword evidence="1" id="KW-0596">Phosphopantetheine</keyword>
<dbReference type="PROSITE" id="PS50075">
    <property type="entry name" value="CARRIER"/>
    <property type="match status" value="1"/>
</dbReference>
<evidence type="ECO:0000256" key="1">
    <source>
        <dbReference type="ARBA" id="ARBA00022450"/>
    </source>
</evidence>
<evidence type="ECO:0000256" key="3">
    <source>
        <dbReference type="SAM" id="Phobius"/>
    </source>
</evidence>
<dbReference type="InterPro" id="IPR009081">
    <property type="entry name" value="PP-bd_ACP"/>
</dbReference>
<keyword evidence="2" id="KW-0597">Phosphoprotein</keyword>
<evidence type="ECO:0000256" key="2">
    <source>
        <dbReference type="ARBA" id="ARBA00022553"/>
    </source>
</evidence>